<evidence type="ECO:0000256" key="2">
    <source>
        <dbReference type="ARBA" id="ARBA00009695"/>
    </source>
</evidence>
<keyword evidence="4" id="KW-0963">Cytoplasm</keyword>
<organism evidence="6 7">
    <name type="scientific">Sphingomonas floccifaciens</name>
    <dbReference type="NCBI Taxonomy" id="1844115"/>
    <lineage>
        <taxon>Bacteria</taxon>
        <taxon>Pseudomonadati</taxon>
        <taxon>Pseudomonadota</taxon>
        <taxon>Alphaproteobacteria</taxon>
        <taxon>Sphingomonadales</taxon>
        <taxon>Sphingomonadaceae</taxon>
        <taxon>Sphingomonas</taxon>
    </lineage>
</organism>
<dbReference type="InterPro" id="IPR036388">
    <property type="entry name" value="WH-like_DNA-bd_sf"/>
</dbReference>
<evidence type="ECO:0000313" key="7">
    <source>
        <dbReference type="Proteomes" id="UP001597283"/>
    </source>
</evidence>
<keyword evidence="7" id="KW-1185">Reference proteome</keyword>
<comment type="similarity">
    <text evidence="2">Belongs to the RecX family.</text>
</comment>
<name>A0ABW4NB92_9SPHN</name>
<proteinExistence type="inferred from homology"/>
<protein>
    <recommendedName>
        <fullName evidence="3">Regulatory protein RecX</fullName>
    </recommendedName>
</protein>
<evidence type="ECO:0000313" key="6">
    <source>
        <dbReference type="EMBL" id="MFD1786565.1"/>
    </source>
</evidence>
<dbReference type="RefSeq" id="WP_380938673.1">
    <property type="nucleotide sequence ID" value="NZ_JBHUFC010000002.1"/>
</dbReference>
<comment type="subcellular location">
    <subcellularLocation>
        <location evidence="1">Cytoplasm</location>
    </subcellularLocation>
</comment>
<dbReference type="Proteomes" id="UP001597283">
    <property type="component" value="Unassembled WGS sequence"/>
</dbReference>
<evidence type="ECO:0000259" key="5">
    <source>
        <dbReference type="Pfam" id="PF02631"/>
    </source>
</evidence>
<evidence type="ECO:0000256" key="3">
    <source>
        <dbReference type="ARBA" id="ARBA00018111"/>
    </source>
</evidence>
<dbReference type="InterPro" id="IPR053924">
    <property type="entry name" value="RecX_HTH_2nd"/>
</dbReference>
<sequence length="178" mass="19767">MRPNSSPRPLDPDALDRLALRYVERYATTRAKLRDYLIRKIRERGWAGDVPPDPAALADRMAELRYVDDRAFAEARVRSLGRRGLGARRISGALRAAGITGDDAEAVREDIDAQADDSALTFARRKRLGPFATAPATDPKARDRAFAAMLRAGHDPDQVRRILGMTADDLARIGMEDR</sequence>
<evidence type="ECO:0000256" key="1">
    <source>
        <dbReference type="ARBA" id="ARBA00004496"/>
    </source>
</evidence>
<dbReference type="EMBL" id="JBHUFC010000002">
    <property type="protein sequence ID" value="MFD1786565.1"/>
    <property type="molecule type" value="Genomic_DNA"/>
</dbReference>
<dbReference type="Pfam" id="PF02631">
    <property type="entry name" value="RecX_HTH2"/>
    <property type="match status" value="1"/>
</dbReference>
<feature type="domain" description="RecX second three-helical" evidence="5">
    <location>
        <begin position="68"/>
        <end position="106"/>
    </location>
</feature>
<gene>
    <name evidence="6" type="ORF">ACFSC3_03165</name>
</gene>
<accession>A0ABW4NB92</accession>
<dbReference type="Gene3D" id="1.10.10.10">
    <property type="entry name" value="Winged helix-like DNA-binding domain superfamily/Winged helix DNA-binding domain"/>
    <property type="match status" value="1"/>
</dbReference>
<comment type="caution">
    <text evidence="6">The sequence shown here is derived from an EMBL/GenBank/DDBJ whole genome shotgun (WGS) entry which is preliminary data.</text>
</comment>
<evidence type="ECO:0000256" key="4">
    <source>
        <dbReference type="ARBA" id="ARBA00022490"/>
    </source>
</evidence>
<reference evidence="7" key="1">
    <citation type="journal article" date="2019" name="Int. J. Syst. Evol. Microbiol.">
        <title>The Global Catalogue of Microorganisms (GCM) 10K type strain sequencing project: providing services to taxonomists for standard genome sequencing and annotation.</title>
        <authorList>
            <consortium name="The Broad Institute Genomics Platform"/>
            <consortium name="The Broad Institute Genome Sequencing Center for Infectious Disease"/>
            <person name="Wu L."/>
            <person name="Ma J."/>
        </authorList>
    </citation>
    <scope>NUCLEOTIDE SEQUENCE [LARGE SCALE GENOMIC DNA]</scope>
    <source>
        <strain evidence="7">Q85</strain>
    </source>
</reference>